<sequence>MDGKVLTRIGAIVFVSVAMTAAVIDMARRDAPAPNRPAPAIGVETPRTDPLRESLIRCQGIGEAATRDPDCLAAWAENRRRFLGQTEGR</sequence>
<proteinExistence type="predicted"/>
<gene>
    <name evidence="2" type="ordered locus">Meso_3856</name>
</gene>
<dbReference type="eggNOG" id="ENOG5032T5X">
    <property type="taxonomic scope" value="Bacteria"/>
</dbReference>
<reference evidence="2" key="1">
    <citation type="submission" date="2006-06" db="EMBL/GenBank/DDBJ databases">
        <title>Complete sequence of chromosome of Chelativorans sp. BNC1.</title>
        <authorList>
            <consortium name="US DOE Joint Genome Institute"/>
            <person name="Copeland A."/>
            <person name="Lucas S."/>
            <person name="Lapidus A."/>
            <person name="Barry K."/>
            <person name="Detter J.C."/>
            <person name="Glavina del Rio T."/>
            <person name="Hammon N."/>
            <person name="Israni S."/>
            <person name="Dalin E."/>
            <person name="Tice H."/>
            <person name="Pitluck S."/>
            <person name="Chertkov O."/>
            <person name="Brettin T."/>
            <person name="Bruce D."/>
            <person name="Han C."/>
            <person name="Tapia R."/>
            <person name="Gilna P."/>
            <person name="Schmutz J."/>
            <person name="Larimer F."/>
            <person name="Land M."/>
            <person name="Hauser L."/>
            <person name="Kyrpides N."/>
            <person name="Mikhailova N."/>
            <person name="Richardson P."/>
        </authorList>
    </citation>
    <scope>NUCLEOTIDE SEQUENCE</scope>
    <source>
        <strain evidence="2">BNC1</strain>
    </source>
</reference>
<keyword evidence="1" id="KW-0812">Transmembrane</keyword>
<feature type="transmembrane region" description="Helical" evidence="1">
    <location>
        <begin position="6"/>
        <end position="27"/>
    </location>
</feature>
<evidence type="ECO:0000256" key="1">
    <source>
        <dbReference type="SAM" id="Phobius"/>
    </source>
</evidence>
<dbReference type="EMBL" id="CP000390">
    <property type="protein sequence ID" value="ABG65223.1"/>
    <property type="molecule type" value="Genomic_DNA"/>
</dbReference>
<dbReference type="HOGENOM" id="CLU_159824_0_0_5"/>
<protein>
    <recommendedName>
        <fullName evidence="3">Conjugal transfer protein TrbK</fullName>
    </recommendedName>
</protein>
<dbReference type="Pfam" id="PF20084">
    <property type="entry name" value="TrbK"/>
    <property type="match status" value="1"/>
</dbReference>
<evidence type="ECO:0000313" key="2">
    <source>
        <dbReference type="EMBL" id="ABG65223.1"/>
    </source>
</evidence>
<keyword evidence="1" id="KW-1133">Transmembrane helix</keyword>
<accession>Q11BK2</accession>
<dbReference type="KEGG" id="mes:Meso_3856"/>
<evidence type="ECO:0008006" key="3">
    <source>
        <dbReference type="Google" id="ProtNLM"/>
    </source>
</evidence>
<keyword evidence="1" id="KW-0472">Membrane</keyword>
<name>Q11BK2_CHESB</name>
<dbReference type="InterPro" id="IPR027587">
    <property type="entry name" value="TrbK"/>
</dbReference>
<organism evidence="2">
    <name type="scientific">Chelativorans sp. (strain BNC1)</name>
    <dbReference type="NCBI Taxonomy" id="266779"/>
    <lineage>
        <taxon>Bacteria</taxon>
        <taxon>Pseudomonadati</taxon>
        <taxon>Pseudomonadota</taxon>
        <taxon>Alphaproteobacteria</taxon>
        <taxon>Hyphomicrobiales</taxon>
        <taxon>Phyllobacteriaceae</taxon>
        <taxon>Chelativorans</taxon>
    </lineage>
</organism>
<dbReference type="OrthoDB" id="9815800at2"/>
<dbReference type="AlphaFoldDB" id="Q11BK2"/>
<dbReference type="NCBIfam" id="TIGR04360">
    <property type="entry name" value="other_trbK"/>
    <property type="match status" value="1"/>
</dbReference>
<dbReference type="STRING" id="266779.Meso_3856"/>